<evidence type="ECO:0000313" key="7">
    <source>
        <dbReference type="EMBL" id="AWT59773.1"/>
    </source>
</evidence>
<feature type="domain" description="NADP-dependent oxidoreductase" evidence="6">
    <location>
        <begin position="25"/>
        <end position="270"/>
    </location>
</feature>
<proteinExistence type="inferred from homology"/>
<dbReference type="InterPro" id="IPR023210">
    <property type="entry name" value="NADP_OxRdtase_dom"/>
</dbReference>
<dbReference type="PROSITE" id="PS00062">
    <property type="entry name" value="ALDOKETO_REDUCTASE_2"/>
    <property type="match status" value="1"/>
</dbReference>
<dbReference type="EMBL" id="CP029803">
    <property type="protein sequence ID" value="AWT59773.1"/>
    <property type="molecule type" value="Genomic_DNA"/>
</dbReference>
<name>A0A2Z4ACF4_9BACT</name>
<evidence type="ECO:0000256" key="4">
    <source>
        <dbReference type="PIRSR" id="PIRSR000097-2"/>
    </source>
</evidence>
<dbReference type="PANTHER" id="PTHR43827">
    <property type="entry name" value="2,5-DIKETO-D-GLUCONIC ACID REDUCTASE"/>
    <property type="match status" value="1"/>
</dbReference>
<dbReference type="KEGG" id="mtar:DF168_00968"/>
<dbReference type="Gene3D" id="3.20.20.100">
    <property type="entry name" value="NADP-dependent oxidoreductase domain"/>
    <property type="match status" value="1"/>
</dbReference>
<feature type="active site" description="Proton donor" evidence="3">
    <location>
        <position position="59"/>
    </location>
</feature>
<sequence length="282" mass="32539">MDYSKVKPSIRNRILLNNGTFIPQLGLGVYLLGANSRSVEIMKVAVKHGYRHIDTAAFYGNEAEVGEAIRESGIARSELYVTTKLWNNDHGYDATIRAFEKSMKLMGLDYIDLYLIHWPVRGVRRESWRALEMLYEEGQCKAIGVSNYMVHHLEELLEQCKVVPTVNQIEMHPFIYRYRHEVINLCLENSICVECYSPLTKGVRLHDHDLVTTAENYGKSTAQILIRWGLQKGFITIPKSENLIRIAENADVFDFEIEDTDMEKLDQLNENYSCTWDPTDEP</sequence>
<dbReference type="PROSITE" id="PS00798">
    <property type="entry name" value="ALDOKETO_REDUCTASE_1"/>
    <property type="match status" value="1"/>
</dbReference>
<keyword evidence="2 7" id="KW-0560">Oxidoreductase</keyword>
<evidence type="ECO:0000256" key="5">
    <source>
        <dbReference type="PIRSR" id="PIRSR000097-3"/>
    </source>
</evidence>
<dbReference type="InterPro" id="IPR018170">
    <property type="entry name" value="Aldo/ket_reductase_CS"/>
</dbReference>
<gene>
    <name evidence="7" type="primary">ytbE</name>
    <name evidence="7" type="ORF">DF168_00968</name>
</gene>
<evidence type="ECO:0000259" key="6">
    <source>
        <dbReference type="Pfam" id="PF00248"/>
    </source>
</evidence>
<dbReference type="InterPro" id="IPR036812">
    <property type="entry name" value="NAD(P)_OxRdtase_dom_sf"/>
</dbReference>
<evidence type="ECO:0000256" key="3">
    <source>
        <dbReference type="PIRSR" id="PIRSR000097-1"/>
    </source>
</evidence>
<feature type="site" description="Lowers pKa of active site Tyr" evidence="5">
    <location>
        <position position="84"/>
    </location>
</feature>
<dbReference type="Pfam" id="PF00248">
    <property type="entry name" value="Aldo_ket_red"/>
    <property type="match status" value="1"/>
</dbReference>
<dbReference type="PANTHER" id="PTHR43827:SF13">
    <property type="entry name" value="ALDO_KETO REDUCTASE FAMILY PROTEIN"/>
    <property type="match status" value="1"/>
</dbReference>
<reference evidence="7 8" key="1">
    <citation type="submission" date="2018-06" db="EMBL/GenBank/DDBJ databases">
        <title>Draft Genome Sequence of a Novel Marine Bacterium Related to the Verrucomicrobia.</title>
        <authorList>
            <person name="Vosseberg J."/>
            <person name="Martijn J."/>
            <person name="Ettema T.J.G."/>
        </authorList>
    </citation>
    <scope>NUCLEOTIDE SEQUENCE [LARGE SCALE GENOMIC DNA]</scope>
    <source>
        <strain evidence="7">TARA_B100001123</strain>
    </source>
</reference>
<dbReference type="SUPFAM" id="SSF51430">
    <property type="entry name" value="NAD(P)-linked oxidoreductase"/>
    <property type="match status" value="1"/>
</dbReference>
<dbReference type="PRINTS" id="PR00069">
    <property type="entry name" value="ALDKETRDTASE"/>
</dbReference>
<organism evidence="7 8">
    <name type="scientific">Candidatus Moanibacter tarae</name>
    <dbReference type="NCBI Taxonomy" id="2200854"/>
    <lineage>
        <taxon>Bacteria</taxon>
        <taxon>Pseudomonadati</taxon>
        <taxon>Verrucomicrobiota</taxon>
        <taxon>Opitutia</taxon>
        <taxon>Puniceicoccales</taxon>
        <taxon>Puniceicoccales incertae sedis</taxon>
        <taxon>Candidatus Moanibacter</taxon>
    </lineage>
</organism>
<accession>A0A2Z4ACF4</accession>
<dbReference type="PIRSF" id="PIRSF000097">
    <property type="entry name" value="AKR"/>
    <property type="match status" value="1"/>
</dbReference>
<evidence type="ECO:0000256" key="2">
    <source>
        <dbReference type="ARBA" id="ARBA00023002"/>
    </source>
</evidence>
<dbReference type="Proteomes" id="UP000247465">
    <property type="component" value="Chromosome"/>
</dbReference>
<dbReference type="GO" id="GO:0016491">
    <property type="term" value="F:oxidoreductase activity"/>
    <property type="evidence" value="ECO:0007669"/>
    <property type="project" value="UniProtKB-KW"/>
</dbReference>
<feature type="binding site" evidence="4">
    <location>
        <position position="117"/>
    </location>
    <ligand>
        <name>substrate</name>
    </ligand>
</feature>
<dbReference type="InterPro" id="IPR020471">
    <property type="entry name" value="AKR"/>
</dbReference>
<dbReference type="EC" id="1.-.-.-" evidence="7"/>
<evidence type="ECO:0000313" key="8">
    <source>
        <dbReference type="Proteomes" id="UP000247465"/>
    </source>
</evidence>
<dbReference type="AlphaFoldDB" id="A0A2Z4ACF4"/>
<protein>
    <submittedName>
        <fullName evidence="7">Putative oxidoreductase YtbE</fullName>
        <ecNumber evidence="7">1.-.-.-</ecNumber>
    </submittedName>
</protein>
<evidence type="ECO:0000256" key="1">
    <source>
        <dbReference type="ARBA" id="ARBA00007905"/>
    </source>
</evidence>
<dbReference type="FunFam" id="3.20.20.100:FF:000015">
    <property type="entry name" value="Oxidoreductase, aldo/keto reductase family"/>
    <property type="match status" value="1"/>
</dbReference>
<comment type="similarity">
    <text evidence="1">Belongs to the aldo/keto reductase family.</text>
</comment>